<keyword evidence="2" id="KW-1185">Reference proteome</keyword>
<reference evidence="1 2" key="1">
    <citation type="submission" date="2023-08" db="EMBL/GenBank/DDBJ databases">
        <title>New molecular markers tilS and rpoB for phylogenetic and monitoring studies of the genus Thiothrix biodiversity.</title>
        <authorList>
            <person name="Ravin N.V."/>
            <person name="Smolyakov D."/>
            <person name="Markov N.D."/>
            <person name="Beletsky A.V."/>
            <person name="Mardanov A.V."/>
            <person name="Rudenko T.S."/>
            <person name="Grabovich M.Y."/>
        </authorList>
    </citation>
    <scope>NUCLEOTIDE SEQUENCE [LARGE SCALE GENOMIC DNA]</scope>
    <source>
        <strain evidence="1 2">H33</strain>
    </source>
</reference>
<feature type="non-terminal residue" evidence="1">
    <location>
        <position position="68"/>
    </location>
</feature>
<accession>A0ABU0YE80</accession>
<evidence type="ECO:0000313" key="2">
    <source>
        <dbReference type="Proteomes" id="UP001223336"/>
    </source>
</evidence>
<proteinExistence type="predicted"/>
<dbReference type="EMBL" id="JAVFKN010000122">
    <property type="protein sequence ID" value="MDQ5771074.1"/>
    <property type="molecule type" value="Genomic_DNA"/>
</dbReference>
<organism evidence="1 2">
    <name type="scientific">Thiothrix subterranea</name>
    <dbReference type="NCBI Taxonomy" id="2735563"/>
    <lineage>
        <taxon>Bacteria</taxon>
        <taxon>Pseudomonadati</taxon>
        <taxon>Pseudomonadota</taxon>
        <taxon>Gammaproteobacteria</taxon>
        <taxon>Thiotrichales</taxon>
        <taxon>Thiotrichaceae</taxon>
        <taxon>Thiothrix</taxon>
    </lineage>
</organism>
<evidence type="ECO:0000313" key="1">
    <source>
        <dbReference type="EMBL" id="MDQ5771074.1"/>
    </source>
</evidence>
<dbReference type="Proteomes" id="UP001223336">
    <property type="component" value="Unassembled WGS sequence"/>
</dbReference>
<name>A0ABU0YE80_9GAMM</name>
<feature type="non-terminal residue" evidence="1">
    <location>
        <position position="1"/>
    </location>
</feature>
<sequence>AVAPAYRYLFNGLQQNGYLDTWRVHDYGYLLALDGTQHFASSHIHCEQCLTKTHHNGTVTYSHQVLTP</sequence>
<gene>
    <name evidence="1" type="ORF">RCC75_21320</name>
</gene>
<comment type="caution">
    <text evidence="1">The sequence shown here is derived from an EMBL/GenBank/DDBJ whole genome shotgun (WGS) entry which is preliminary data.</text>
</comment>
<protein>
    <submittedName>
        <fullName evidence="1">ISNCY family transposase</fullName>
    </submittedName>
</protein>